<keyword evidence="1" id="KW-1133">Transmembrane helix</keyword>
<name>A0A1F7UYM7_9BACT</name>
<dbReference type="Proteomes" id="UP000176932">
    <property type="component" value="Unassembled WGS sequence"/>
</dbReference>
<feature type="transmembrane region" description="Helical" evidence="1">
    <location>
        <begin position="21"/>
        <end position="44"/>
    </location>
</feature>
<keyword evidence="1" id="KW-0472">Membrane</keyword>
<accession>A0A1F7UYM7</accession>
<protein>
    <recommendedName>
        <fullName evidence="4">Cell division protein FtsL</fullName>
    </recommendedName>
</protein>
<gene>
    <name evidence="2" type="ORF">A3B32_01240</name>
</gene>
<evidence type="ECO:0000313" key="2">
    <source>
        <dbReference type="EMBL" id="OGL82874.1"/>
    </source>
</evidence>
<dbReference type="EMBL" id="MGEL01000056">
    <property type="protein sequence ID" value="OGL82874.1"/>
    <property type="molecule type" value="Genomic_DNA"/>
</dbReference>
<sequence length="114" mass="13014">MTDLSHQSKTYRCAQWIRSLFALRILWSGIGITAMVLLTGIYVIQMTKSTQQGYQLRDLEREVSALKLEHEQRSVELAEKKSLMTVSDRMQILGFVPSRNTIYLSSTSSVARSE</sequence>
<keyword evidence="1" id="KW-0812">Transmembrane</keyword>
<dbReference type="AlphaFoldDB" id="A0A1F7UYM7"/>
<evidence type="ECO:0000256" key="1">
    <source>
        <dbReference type="SAM" id="Phobius"/>
    </source>
</evidence>
<proteinExistence type="predicted"/>
<evidence type="ECO:0008006" key="4">
    <source>
        <dbReference type="Google" id="ProtNLM"/>
    </source>
</evidence>
<comment type="caution">
    <text evidence="2">The sequence shown here is derived from an EMBL/GenBank/DDBJ whole genome shotgun (WGS) entry which is preliminary data.</text>
</comment>
<reference evidence="2 3" key="1">
    <citation type="journal article" date="2016" name="Nat. Commun.">
        <title>Thousands of microbial genomes shed light on interconnected biogeochemical processes in an aquifer system.</title>
        <authorList>
            <person name="Anantharaman K."/>
            <person name="Brown C.T."/>
            <person name="Hug L.A."/>
            <person name="Sharon I."/>
            <person name="Castelle C.J."/>
            <person name="Probst A.J."/>
            <person name="Thomas B.C."/>
            <person name="Singh A."/>
            <person name="Wilkins M.J."/>
            <person name="Karaoz U."/>
            <person name="Brodie E.L."/>
            <person name="Williams K.H."/>
            <person name="Hubbard S.S."/>
            <person name="Banfield J.F."/>
        </authorList>
    </citation>
    <scope>NUCLEOTIDE SEQUENCE [LARGE SCALE GENOMIC DNA]</scope>
</reference>
<evidence type="ECO:0000313" key="3">
    <source>
        <dbReference type="Proteomes" id="UP000176932"/>
    </source>
</evidence>
<organism evidence="2 3">
    <name type="scientific">Candidatus Uhrbacteria bacterium RIFCSPLOWO2_01_FULL_53_9</name>
    <dbReference type="NCBI Taxonomy" id="1802403"/>
    <lineage>
        <taxon>Bacteria</taxon>
        <taxon>Candidatus Uhriibacteriota</taxon>
    </lineage>
</organism>